<sequence length="388" mass="44787">MSENVSLNNNKGIRVVTVLLGLVLLGLLLNPLLGVSWICRNRGTTGAHPSEFSRRHDKNEALSESYSSTATVQTPPLLSTNDTPGDQVPVLSEPKIPHRFVFNSYKDFWNVDVNDLEKEEHRAIHRLLRRTVVMFKKVWREKGYTNTSMEEAIEIDFMNESLDGVEVVFLTDKDCEELIKSMEPKMTEAFLNERNGKHRSDICRVFSLYEKGGYYLDTDLLVHEAPYLMPHVTFASVIEPKFQDKFLQAFIAVAPKHPIIIEAINVMMEHYVTKKGEVTGESMGYNSNKNMGTWTLREAHKRVMRRLPNMANEMVLLQELPIDDYPNWFPEVPRPHKTKMKMMRFVTVNLAAHKLHFWSKGYRNRFLKEIYHLDDLAGFVPRNTTTAA</sequence>
<dbReference type="Proteomes" id="UP001295423">
    <property type="component" value="Unassembled WGS sequence"/>
</dbReference>
<dbReference type="Gene3D" id="3.90.550.20">
    <property type="match status" value="1"/>
</dbReference>
<dbReference type="GO" id="GO:0000030">
    <property type="term" value="F:mannosyltransferase activity"/>
    <property type="evidence" value="ECO:0007669"/>
    <property type="project" value="TreeGrafter"/>
</dbReference>
<organism evidence="3 4">
    <name type="scientific">Cylindrotheca closterium</name>
    <dbReference type="NCBI Taxonomy" id="2856"/>
    <lineage>
        <taxon>Eukaryota</taxon>
        <taxon>Sar</taxon>
        <taxon>Stramenopiles</taxon>
        <taxon>Ochrophyta</taxon>
        <taxon>Bacillariophyta</taxon>
        <taxon>Bacillariophyceae</taxon>
        <taxon>Bacillariophycidae</taxon>
        <taxon>Bacillariales</taxon>
        <taxon>Bacillariaceae</taxon>
        <taxon>Cylindrotheca</taxon>
    </lineage>
</organism>
<evidence type="ECO:0000313" key="4">
    <source>
        <dbReference type="Proteomes" id="UP001295423"/>
    </source>
</evidence>
<dbReference type="AlphaFoldDB" id="A0AAD2FIJ5"/>
<keyword evidence="4" id="KW-1185">Reference proteome</keyword>
<reference evidence="3" key="1">
    <citation type="submission" date="2023-08" db="EMBL/GenBank/DDBJ databases">
        <authorList>
            <person name="Audoor S."/>
            <person name="Bilcke G."/>
        </authorList>
    </citation>
    <scope>NUCLEOTIDE SEQUENCE</scope>
</reference>
<comment type="caution">
    <text evidence="3">The sequence shown here is derived from an EMBL/GenBank/DDBJ whole genome shotgun (WGS) entry which is preliminary data.</text>
</comment>
<dbReference type="EMBL" id="CAKOGP040001112">
    <property type="protein sequence ID" value="CAJ1942158.1"/>
    <property type="molecule type" value="Genomic_DNA"/>
</dbReference>
<dbReference type="InterPro" id="IPR051706">
    <property type="entry name" value="Glycosyltransferase_domain"/>
</dbReference>
<proteinExistence type="predicted"/>
<dbReference type="GO" id="GO:0051999">
    <property type="term" value="P:mannosyl-inositol phosphorylceramide biosynthetic process"/>
    <property type="evidence" value="ECO:0007669"/>
    <property type="project" value="TreeGrafter"/>
</dbReference>
<dbReference type="Pfam" id="PF04488">
    <property type="entry name" value="Gly_transf_sug"/>
    <property type="match status" value="1"/>
</dbReference>
<feature type="region of interest" description="Disordered" evidence="2">
    <location>
        <begin position="46"/>
        <end position="84"/>
    </location>
</feature>
<evidence type="ECO:0000256" key="1">
    <source>
        <dbReference type="ARBA" id="ARBA00022679"/>
    </source>
</evidence>
<protein>
    <submittedName>
        <fullName evidence="3">Uncharacterized protein</fullName>
    </submittedName>
</protein>
<feature type="compositionally biased region" description="Basic and acidic residues" evidence="2">
    <location>
        <begin position="51"/>
        <end position="61"/>
    </location>
</feature>
<dbReference type="PANTHER" id="PTHR32385:SF15">
    <property type="entry name" value="INOSITOL PHOSPHOCERAMIDE MANNOSYLTRANSFERASE 1"/>
    <property type="match status" value="1"/>
</dbReference>
<dbReference type="GO" id="GO:0016020">
    <property type="term" value="C:membrane"/>
    <property type="evidence" value="ECO:0007669"/>
    <property type="project" value="GOC"/>
</dbReference>
<accession>A0AAD2FIJ5</accession>
<feature type="compositionally biased region" description="Polar residues" evidence="2">
    <location>
        <begin position="62"/>
        <end position="84"/>
    </location>
</feature>
<evidence type="ECO:0000313" key="3">
    <source>
        <dbReference type="EMBL" id="CAJ1942158.1"/>
    </source>
</evidence>
<name>A0AAD2FIJ5_9STRA</name>
<gene>
    <name evidence="3" type="ORF">CYCCA115_LOCUS7807</name>
</gene>
<keyword evidence="1" id="KW-0808">Transferase</keyword>
<dbReference type="PANTHER" id="PTHR32385">
    <property type="entry name" value="MANNOSYL PHOSPHORYLINOSITOL CERAMIDE SYNTHASE"/>
    <property type="match status" value="1"/>
</dbReference>
<dbReference type="InterPro" id="IPR007577">
    <property type="entry name" value="GlycoTrfase_DXD_sugar-bd_CS"/>
</dbReference>
<dbReference type="InterPro" id="IPR029044">
    <property type="entry name" value="Nucleotide-diphossugar_trans"/>
</dbReference>
<evidence type="ECO:0000256" key="2">
    <source>
        <dbReference type="SAM" id="MobiDB-lite"/>
    </source>
</evidence>
<dbReference type="SUPFAM" id="SSF53448">
    <property type="entry name" value="Nucleotide-diphospho-sugar transferases"/>
    <property type="match status" value="1"/>
</dbReference>